<evidence type="ECO:0000256" key="2">
    <source>
        <dbReference type="SAM" id="Phobius"/>
    </source>
</evidence>
<feature type="transmembrane region" description="Helical" evidence="2">
    <location>
        <begin position="193"/>
        <end position="215"/>
    </location>
</feature>
<name>A0A6P1MFH7_9BACT</name>
<feature type="transmembrane region" description="Helical" evidence="2">
    <location>
        <begin position="247"/>
        <end position="268"/>
    </location>
</feature>
<evidence type="ECO:0000313" key="3">
    <source>
        <dbReference type="EMBL" id="QHI69825.1"/>
    </source>
</evidence>
<feature type="transmembrane region" description="Helical" evidence="2">
    <location>
        <begin position="314"/>
        <end position="339"/>
    </location>
</feature>
<feature type="transmembrane region" description="Helical" evidence="2">
    <location>
        <begin position="82"/>
        <end position="101"/>
    </location>
</feature>
<dbReference type="AlphaFoldDB" id="A0A6P1MFH7"/>
<dbReference type="PANTHER" id="PTHR11328">
    <property type="entry name" value="MAJOR FACILITATOR SUPERFAMILY DOMAIN-CONTAINING PROTEIN"/>
    <property type="match status" value="1"/>
</dbReference>
<feature type="transmembrane region" description="Helical" evidence="2">
    <location>
        <begin position="288"/>
        <end position="307"/>
    </location>
</feature>
<feature type="transmembrane region" description="Helical" evidence="2">
    <location>
        <begin position="359"/>
        <end position="382"/>
    </location>
</feature>
<dbReference type="GO" id="GO:0005886">
    <property type="term" value="C:plasma membrane"/>
    <property type="evidence" value="ECO:0007669"/>
    <property type="project" value="TreeGrafter"/>
</dbReference>
<dbReference type="SUPFAM" id="SSF103473">
    <property type="entry name" value="MFS general substrate transporter"/>
    <property type="match status" value="1"/>
</dbReference>
<keyword evidence="2" id="KW-0472">Membrane</keyword>
<dbReference type="EMBL" id="CP047593">
    <property type="protein sequence ID" value="QHI69825.1"/>
    <property type="molecule type" value="Genomic_DNA"/>
</dbReference>
<keyword evidence="2" id="KW-1133">Transmembrane helix</keyword>
<feature type="transmembrane region" description="Helical" evidence="2">
    <location>
        <begin position="154"/>
        <end position="173"/>
    </location>
</feature>
<reference evidence="3 4" key="1">
    <citation type="submission" date="2020-01" db="EMBL/GenBank/DDBJ databases">
        <title>Ponticoccus aerotolerans gen. nov., sp. nov., an anaerobic bacterium and proposal of Ponticoccusceae fam. nov., Ponticoccusles ord. nov. and Ponticoccuse classis nov. in the phylum Kiritimatiellaeota.</title>
        <authorList>
            <person name="Zhou L.Y."/>
            <person name="Du Z.J."/>
        </authorList>
    </citation>
    <scope>NUCLEOTIDE SEQUENCE [LARGE SCALE GENOMIC DNA]</scope>
    <source>
        <strain evidence="3 4">S-5007</strain>
    </source>
</reference>
<dbReference type="KEGG" id="taer:GT409_10310"/>
<dbReference type="InterPro" id="IPR039672">
    <property type="entry name" value="MFS_2"/>
</dbReference>
<feature type="transmembrane region" description="Helical" evidence="2">
    <location>
        <begin position="42"/>
        <end position="61"/>
    </location>
</feature>
<evidence type="ECO:0000313" key="4">
    <source>
        <dbReference type="Proteomes" id="UP000464954"/>
    </source>
</evidence>
<dbReference type="InterPro" id="IPR036259">
    <property type="entry name" value="MFS_trans_sf"/>
</dbReference>
<keyword evidence="2" id="KW-0812">Transmembrane</keyword>
<dbReference type="Pfam" id="PF13347">
    <property type="entry name" value="MFS_2"/>
    <property type="match status" value="1"/>
</dbReference>
<dbReference type="RefSeq" id="WP_160629007.1">
    <property type="nucleotide sequence ID" value="NZ_CP047593.1"/>
</dbReference>
<keyword evidence="4" id="KW-1185">Reference proteome</keyword>
<feature type="transmembrane region" description="Helical" evidence="2">
    <location>
        <begin position="394"/>
        <end position="418"/>
    </location>
</feature>
<accession>A0A6P1MFH7</accession>
<dbReference type="PANTHER" id="PTHR11328:SF28">
    <property type="entry name" value="MAJOR FACILITATOR SUPERFAMILY DOMAIN-CONTAINING PROTEIN 12"/>
    <property type="match status" value="1"/>
</dbReference>
<gene>
    <name evidence="3" type="ORF">GT409_10310</name>
</gene>
<dbReference type="Gene3D" id="1.20.1250.20">
    <property type="entry name" value="MFS general substrate transporter like domains"/>
    <property type="match status" value="2"/>
</dbReference>
<dbReference type="GO" id="GO:0015293">
    <property type="term" value="F:symporter activity"/>
    <property type="evidence" value="ECO:0007669"/>
    <property type="project" value="InterPro"/>
</dbReference>
<comment type="similarity">
    <text evidence="1">Belongs to the sodium:galactoside symporter (TC 2.A.2) family.</text>
</comment>
<organism evidence="3 4">
    <name type="scientific">Tichowtungia aerotolerans</name>
    <dbReference type="NCBI Taxonomy" id="2697043"/>
    <lineage>
        <taxon>Bacteria</taxon>
        <taxon>Pseudomonadati</taxon>
        <taxon>Kiritimatiellota</taxon>
        <taxon>Tichowtungiia</taxon>
        <taxon>Tichowtungiales</taxon>
        <taxon>Tichowtungiaceae</taxon>
        <taxon>Tichowtungia</taxon>
    </lineage>
</organism>
<feature type="transmembrane region" description="Helical" evidence="2">
    <location>
        <begin position="438"/>
        <end position="457"/>
    </location>
</feature>
<proteinExistence type="inferred from homology"/>
<sequence>MKGRKVSLIRMFGYALGEGATSITMNGISNFAMLFYTQVLGLSAAYAGIALSITTLWDAVTDPVMGHITDNTRSRFGRRLPYVFWGGLALATSFFLLWILPGKFTEASAIFWCILLINLVVRTAVTVFVVPYTALGFEMCPDYVDRSRLQGVRFFLNQMVNLVFGAGAWSMFFRDRIAEDGSRIDGTQIQGNYLVMGGVLAVVSFIAIISCVLATRRYAANSRSMSMEGNTLKAFFRDMAGIFTDRLAWYVFGFFGVAQLAMLLVSQIQMFTYVHYMQFADNEKTCVHGTGMVAFALGSICLSRLVARFDKKAAGYIGMIISLSGGLALFAVFSTGLLAPQTLWGDVPIATVLFALFQGMWWGGCGILVPLALSMIADISAINRHRTGAAKDGSYSAVFSFFLKAATSFGLLITGWLVTWAGIVSGAEHQTVEAARNVSVMTFLSGPALVVLSFFILRKYPVDRAYMEKLHSEE</sequence>
<feature type="transmembrane region" description="Helical" evidence="2">
    <location>
        <begin position="107"/>
        <end position="133"/>
    </location>
</feature>
<dbReference type="Proteomes" id="UP000464954">
    <property type="component" value="Chromosome"/>
</dbReference>
<protein>
    <submittedName>
        <fullName evidence="3">Sodium:melibiose symporter</fullName>
    </submittedName>
</protein>
<evidence type="ECO:0000256" key="1">
    <source>
        <dbReference type="ARBA" id="ARBA00009617"/>
    </source>
</evidence>
<dbReference type="GO" id="GO:0008643">
    <property type="term" value="P:carbohydrate transport"/>
    <property type="evidence" value="ECO:0007669"/>
    <property type="project" value="InterPro"/>
</dbReference>
<feature type="transmembrane region" description="Helical" evidence="2">
    <location>
        <begin position="12"/>
        <end position="36"/>
    </location>
</feature>